<name>A0A2P2PVS7_RHIMU</name>
<evidence type="ECO:0000313" key="1">
    <source>
        <dbReference type="EMBL" id="MBX58739.1"/>
    </source>
</evidence>
<dbReference type="EMBL" id="GGEC01078255">
    <property type="protein sequence ID" value="MBX58739.1"/>
    <property type="molecule type" value="Transcribed_RNA"/>
</dbReference>
<proteinExistence type="predicted"/>
<sequence length="51" mass="5891">MRDQSTFHPCMAASLKWPLGRPLTTYSKFLHISCTASVYYCPHQMILFPDV</sequence>
<organism evidence="1">
    <name type="scientific">Rhizophora mucronata</name>
    <name type="common">Asiatic mangrove</name>
    <dbReference type="NCBI Taxonomy" id="61149"/>
    <lineage>
        <taxon>Eukaryota</taxon>
        <taxon>Viridiplantae</taxon>
        <taxon>Streptophyta</taxon>
        <taxon>Embryophyta</taxon>
        <taxon>Tracheophyta</taxon>
        <taxon>Spermatophyta</taxon>
        <taxon>Magnoliopsida</taxon>
        <taxon>eudicotyledons</taxon>
        <taxon>Gunneridae</taxon>
        <taxon>Pentapetalae</taxon>
        <taxon>rosids</taxon>
        <taxon>fabids</taxon>
        <taxon>Malpighiales</taxon>
        <taxon>Rhizophoraceae</taxon>
        <taxon>Rhizophora</taxon>
    </lineage>
</organism>
<accession>A0A2P2PVS7</accession>
<reference evidence="1" key="1">
    <citation type="submission" date="2018-02" db="EMBL/GenBank/DDBJ databases">
        <title>Rhizophora mucronata_Transcriptome.</title>
        <authorList>
            <person name="Meera S.P."/>
            <person name="Sreeshan A."/>
            <person name="Augustine A."/>
        </authorList>
    </citation>
    <scope>NUCLEOTIDE SEQUENCE</scope>
    <source>
        <tissue evidence="1">Leaf</tissue>
    </source>
</reference>
<protein>
    <submittedName>
        <fullName evidence="1">Uncharacterized protein</fullName>
    </submittedName>
</protein>
<dbReference type="AlphaFoldDB" id="A0A2P2PVS7"/>